<dbReference type="GO" id="GO:0034551">
    <property type="term" value="P:mitochondrial respiratory chain complex III assembly"/>
    <property type="evidence" value="ECO:0007669"/>
    <property type="project" value="TreeGrafter"/>
</dbReference>
<comment type="subcellular location">
    <subcellularLocation>
        <location evidence="1 10">Mitochondrion inner membrane</location>
        <topology evidence="1 10">Single-pass membrane protein</topology>
    </subcellularLocation>
</comment>
<gene>
    <name evidence="12" type="ORF">AO440_000857</name>
</gene>
<evidence type="ECO:0000256" key="6">
    <source>
        <dbReference type="ARBA" id="ARBA00023128"/>
    </source>
</evidence>
<dbReference type="InterPro" id="IPR008954">
    <property type="entry name" value="Moesin_tail_sf"/>
</dbReference>
<organism evidence="12 13">
    <name type="scientific">Candida glabrata</name>
    <name type="common">Yeast</name>
    <name type="synonym">Torulopsis glabrata</name>
    <dbReference type="NCBI Taxonomy" id="5478"/>
    <lineage>
        <taxon>Eukaryota</taxon>
        <taxon>Fungi</taxon>
        <taxon>Dikarya</taxon>
        <taxon>Ascomycota</taxon>
        <taxon>Saccharomycotina</taxon>
        <taxon>Saccharomycetes</taxon>
        <taxon>Saccharomycetales</taxon>
        <taxon>Saccharomycetaceae</taxon>
        <taxon>Nakaseomyces</taxon>
    </lineage>
</organism>
<feature type="transmembrane region" description="Helical" evidence="10">
    <location>
        <begin position="12"/>
        <end position="30"/>
    </location>
</feature>
<dbReference type="EMBL" id="LLZZ01000136">
    <property type="protein sequence ID" value="KTB00709.1"/>
    <property type="molecule type" value="Genomic_DNA"/>
</dbReference>
<keyword evidence="7 10" id="KW-0472">Membrane</keyword>
<evidence type="ECO:0000256" key="2">
    <source>
        <dbReference type="ARBA" id="ARBA00006780"/>
    </source>
</evidence>
<evidence type="ECO:0000256" key="11">
    <source>
        <dbReference type="SAM" id="Coils"/>
    </source>
</evidence>
<dbReference type="InterPro" id="IPR012420">
    <property type="entry name" value="Cbp4"/>
</dbReference>
<dbReference type="Pfam" id="PF07960">
    <property type="entry name" value="CBP4"/>
    <property type="match status" value="1"/>
</dbReference>
<dbReference type="Proteomes" id="UP000054886">
    <property type="component" value="Unassembled WGS sequence"/>
</dbReference>
<accession>A0A0W0EAW7</accession>
<evidence type="ECO:0000256" key="9">
    <source>
        <dbReference type="ARBA" id="ARBA00025413"/>
    </source>
</evidence>
<keyword evidence="11" id="KW-0175">Coiled coil</keyword>
<keyword evidence="5 10" id="KW-1133">Transmembrane helix</keyword>
<dbReference type="VEuPathDB" id="FungiDB:GVI51_D05929"/>
<evidence type="ECO:0000256" key="4">
    <source>
        <dbReference type="ARBA" id="ARBA00022792"/>
    </source>
</evidence>
<protein>
    <recommendedName>
        <fullName evidence="10">Cytochrome b mRNA-processing protein 4</fullName>
    </recommendedName>
</protein>
<evidence type="ECO:0000256" key="1">
    <source>
        <dbReference type="ARBA" id="ARBA00004434"/>
    </source>
</evidence>
<dbReference type="VEuPathDB" id="FungiDB:GWK60_D06127"/>
<dbReference type="VEuPathDB" id="FungiDB:CAGL0D05962g"/>
<dbReference type="GO" id="GO:0005743">
    <property type="term" value="C:mitochondrial inner membrane"/>
    <property type="evidence" value="ECO:0007669"/>
    <property type="project" value="UniProtKB-SubCell"/>
</dbReference>
<dbReference type="PANTHER" id="PTHR28202">
    <property type="entry name" value="ASSEMBLY FACTOR CBP4"/>
    <property type="match status" value="1"/>
</dbReference>
<feature type="coiled-coil region" evidence="11">
    <location>
        <begin position="111"/>
        <end position="138"/>
    </location>
</feature>
<dbReference type="PANTHER" id="PTHR28202:SF1">
    <property type="entry name" value="ASSEMBLY FACTOR CBP4"/>
    <property type="match status" value="1"/>
</dbReference>
<proteinExistence type="inferred from homology"/>
<evidence type="ECO:0000313" key="12">
    <source>
        <dbReference type="EMBL" id="KTB00709.1"/>
    </source>
</evidence>
<dbReference type="VEuPathDB" id="FungiDB:B1J91_D05962g"/>
<keyword evidence="4 10" id="KW-0999">Mitochondrion inner membrane</keyword>
<dbReference type="SUPFAM" id="SSF48678">
    <property type="entry name" value="Moesin tail domain"/>
    <property type="match status" value="1"/>
</dbReference>
<keyword evidence="3 10" id="KW-0812">Transmembrane</keyword>
<evidence type="ECO:0000313" key="13">
    <source>
        <dbReference type="Proteomes" id="UP000054886"/>
    </source>
</evidence>
<keyword evidence="6 10" id="KW-0496">Mitochondrion</keyword>
<comment type="similarity">
    <text evidence="2 10">Belongs to the CBP4 family.</text>
</comment>
<sequence length="152" mass="18233">MDTPVWRRWLKIYIYGGSIILGGVLLFKYTTPTDEKLIASLSPELRLQYEKERKLRQEEQRELMRIVQETAKSNEPIWKTGPIDSPWEKKKGGEVVKNENFFDKIQKTRAEEAQKDELQRIREELDSLRAQSMKKTSDIVNERKSKDWWKFW</sequence>
<evidence type="ECO:0000256" key="10">
    <source>
        <dbReference type="RuleBase" id="RU368005"/>
    </source>
</evidence>
<dbReference type="OrthoDB" id="5576752at2759"/>
<comment type="function">
    <text evidence="9 10">Essential for the assembly of ubiquinol-cytochrome c reductase. It has a direct effect on the correct occurrence of the Rieske protein, core 4, core 5 and apocytochrome b.</text>
</comment>
<reference evidence="12 13" key="1">
    <citation type="submission" date="2015-10" db="EMBL/GenBank/DDBJ databases">
        <title>Draft genomes sequences of Candida glabrata isolates 1A, 1B, 2A, 2B, 3A and 3B.</title>
        <authorList>
            <person name="Haavelsrud O.E."/>
            <person name="Gaustad P."/>
        </authorList>
    </citation>
    <scope>NUCLEOTIDE SEQUENCE [LARGE SCALE GENOMIC DNA]</scope>
    <source>
        <strain evidence="12">910700640</strain>
    </source>
</reference>
<evidence type="ECO:0000256" key="5">
    <source>
        <dbReference type="ARBA" id="ARBA00022989"/>
    </source>
</evidence>
<dbReference type="AlphaFoldDB" id="A0A0W0EAW7"/>
<evidence type="ECO:0000256" key="7">
    <source>
        <dbReference type="ARBA" id="ARBA00023136"/>
    </source>
</evidence>
<dbReference type="GO" id="GO:0003779">
    <property type="term" value="F:actin binding"/>
    <property type="evidence" value="ECO:0007669"/>
    <property type="project" value="InterPro"/>
</dbReference>
<comment type="caution">
    <text evidence="12">The sequence shown here is derived from an EMBL/GenBank/DDBJ whole genome shotgun (WGS) entry which is preliminary data.</text>
</comment>
<evidence type="ECO:0000256" key="3">
    <source>
        <dbReference type="ARBA" id="ARBA00022692"/>
    </source>
</evidence>
<evidence type="ECO:0000256" key="8">
    <source>
        <dbReference type="ARBA" id="ARBA00023186"/>
    </source>
</evidence>
<name>A0A0W0EAW7_CANGB</name>
<keyword evidence="8 10" id="KW-0143">Chaperone</keyword>